<dbReference type="Proteomes" id="UP000653343">
    <property type="component" value="Unassembled WGS sequence"/>
</dbReference>
<dbReference type="RefSeq" id="WP_189358280.1">
    <property type="nucleotide sequence ID" value="NZ_BMYU01000009.1"/>
</dbReference>
<evidence type="ECO:0000256" key="2">
    <source>
        <dbReference type="ARBA" id="ARBA00023235"/>
    </source>
</evidence>
<organism evidence="3 4">
    <name type="scientific">Undibacterium squillarum</name>
    <dbReference type="NCBI Taxonomy" id="1131567"/>
    <lineage>
        <taxon>Bacteria</taxon>
        <taxon>Pseudomonadati</taxon>
        <taxon>Pseudomonadota</taxon>
        <taxon>Betaproteobacteria</taxon>
        <taxon>Burkholderiales</taxon>
        <taxon>Oxalobacteraceae</taxon>
        <taxon>Undibacterium</taxon>
    </lineage>
</organism>
<sequence>MSFLPQIRIPATYMRGGTSKGVFFRLQDLPEAAQQPGPARDAVLLRVIGSPDPYGKQIDGMGGATSSTSKTVILSPSSRADHDVDYLFGQVSIDKAFVDWSGNCGNLSAAVGAFAISSGLVDASRIPQNGLATVRIWQANISKTIIAHIPVCNGQVQESGDFELDGVTFPAAEVQLEFMDPAADEDGDGGAMFPTGNLIDTLDVPGIGSFPATMINAGIPTIFVNAADIGYQGTELQDAINGDAAALARFETIRAYGAVKMGLIKDIAEAATRQHTPKIAFVAPAASYQSSSNKTVQAADIDLLVRALSMGKLHHAMMGTAAVAIGTAAAIPGTLVSNAAGGAKQAVRFGHPSGTLRVGAEAVQDNGQWKVSRAIMSRSARVLMEGWVRIPAETLTGI</sequence>
<evidence type="ECO:0000313" key="4">
    <source>
        <dbReference type="Proteomes" id="UP000653343"/>
    </source>
</evidence>
<dbReference type="Pfam" id="PF04303">
    <property type="entry name" value="PrpF"/>
    <property type="match status" value="1"/>
</dbReference>
<comment type="caution">
    <text evidence="3">The sequence shown here is derived from an EMBL/GenBank/DDBJ whole genome shotgun (WGS) entry which is preliminary data.</text>
</comment>
<comment type="similarity">
    <text evidence="1">Belongs to the PrpF family.</text>
</comment>
<keyword evidence="4" id="KW-1185">Reference proteome</keyword>
<dbReference type="InterPro" id="IPR007400">
    <property type="entry name" value="PrpF-like"/>
</dbReference>
<evidence type="ECO:0000313" key="3">
    <source>
        <dbReference type="EMBL" id="GGX50838.1"/>
    </source>
</evidence>
<dbReference type="InterPro" id="IPR012709">
    <property type="entry name" value="PrpF"/>
</dbReference>
<dbReference type="Gene3D" id="3.10.310.10">
    <property type="entry name" value="Diaminopimelate Epimerase, Chain A, domain 1"/>
    <property type="match status" value="2"/>
</dbReference>
<protein>
    <submittedName>
        <fullName evidence="3">2-methyl-aconitate isomerase</fullName>
    </submittedName>
</protein>
<dbReference type="PANTHER" id="PTHR43709">
    <property type="entry name" value="ACONITATE ISOMERASE-RELATED"/>
    <property type="match status" value="1"/>
</dbReference>
<proteinExistence type="inferred from homology"/>
<keyword evidence="2 3" id="KW-0413">Isomerase</keyword>
<gene>
    <name evidence="3" type="primary">prpF</name>
    <name evidence="3" type="ORF">GCM10010946_32010</name>
</gene>
<dbReference type="SUPFAM" id="SSF54506">
    <property type="entry name" value="Diaminopimelate epimerase-like"/>
    <property type="match status" value="2"/>
</dbReference>
<dbReference type="EMBL" id="BMYU01000009">
    <property type="protein sequence ID" value="GGX50838.1"/>
    <property type="molecule type" value="Genomic_DNA"/>
</dbReference>
<dbReference type="PANTHER" id="PTHR43709:SF2">
    <property type="entry name" value="DUF453 DOMAIN PROTEIN (AFU_ORTHOLOGUE AFUA_6G00360)"/>
    <property type="match status" value="1"/>
</dbReference>
<evidence type="ECO:0000256" key="1">
    <source>
        <dbReference type="ARBA" id="ARBA00007673"/>
    </source>
</evidence>
<accession>A0ABQ2Y3C9</accession>
<dbReference type="GO" id="GO:0016853">
    <property type="term" value="F:isomerase activity"/>
    <property type="evidence" value="ECO:0007669"/>
    <property type="project" value="UniProtKB-KW"/>
</dbReference>
<reference evidence="4" key="1">
    <citation type="journal article" date="2019" name="Int. J. Syst. Evol. Microbiol.">
        <title>The Global Catalogue of Microorganisms (GCM) 10K type strain sequencing project: providing services to taxonomists for standard genome sequencing and annotation.</title>
        <authorList>
            <consortium name="The Broad Institute Genomics Platform"/>
            <consortium name="The Broad Institute Genome Sequencing Center for Infectious Disease"/>
            <person name="Wu L."/>
            <person name="Ma J."/>
        </authorList>
    </citation>
    <scope>NUCLEOTIDE SEQUENCE [LARGE SCALE GENOMIC DNA]</scope>
    <source>
        <strain evidence="4">KCTC 23917</strain>
    </source>
</reference>
<name>A0ABQ2Y3C9_9BURK</name>
<dbReference type="NCBIfam" id="TIGR02334">
    <property type="entry name" value="prpF"/>
    <property type="match status" value="1"/>
</dbReference>